<name>A0AAV7LKI5_PLEWA</name>
<protein>
    <submittedName>
        <fullName evidence="1">Uncharacterized protein</fullName>
    </submittedName>
</protein>
<dbReference type="Proteomes" id="UP001066276">
    <property type="component" value="Chromosome 11"/>
</dbReference>
<keyword evidence="2" id="KW-1185">Reference proteome</keyword>
<dbReference type="EMBL" id="JANPWB010000015">
    <property type="protein sequence ID" value="KAJ1091552.1"/>
    <property type="molecule type" value="Genomic_DNA"/>
</dbReference>
<evidence type="ECO:0000313" key="1">
    <source>
        <dbReference type="EMBL" id="KAJ1091552.1"/>
    </source>
</evidence>
<gene>
    <name evidence="1" type="ORF">NDU88_004671</name>
</gene>
<proteinExistence type="predicted"/>
<evidence type="ECO:0000313" key="2">
    <source>
        <dbReference type="Proteomes" id="UP001066276"/>
    </source>
</evidence>
<dbReference type="AlphaFoldDB" id="A0AAV7LKI5"/>
<reference evidence="1" key="1">
    <citation type="journal article" date="2022" name="bioRxiv">
        <title>Sequencing and chromosome-scale assembly of the giantPleurodeles waltlgenome.</title>
        <authorList>
            <person name="Brown T."/>
            <person name="Elewa A."/>
            <person name="Iarovenko S."/>
            <person name="Subramanian E."/>
            <person name="Araus A.J."/>
            <person name="Petzold A."/>
            <person name="Susuki M."/>
            <person name="Suzuki K.-i.T."/>
            <person name="Hayashi T."/>
            <person name="Toyoda A."/>
            <person name="Oliveira C."/>
            <person name="Osipova E."/>
            <person name="Leigh N.D."/>
            <person name="Simon A."/>
            <person name="Yun M.H."/>
        </authorList>
    </citation>
    <scope>NUCLEOTIDE SEQUENCE</scope>
    <source>
        <strain evidence="1">20211129_DDA</strain>
        <tissue evidence="1">Liver</tissue>
    </source>
</reference>
<sequence length="92" mass="9655">MAAHSGSYCVSGNRARDLQALPGLLPAEVELAPNACSDARSEWCTGSCGMLGMEAVAWQPEDGMRRGLRLPRYRAGGELGDETVAEGVVAGF</sequence>
<comment type="caution">
    <text evidence="1">The sequence shown here is derived from an EMBL/GenBank/DDBJ whole genome shotgun (WGS) entry which is preliminary data.</text>
</comment>
<accession>A0AAV7LKI5</accession>
<organism evidence="1 2">
    <name type="scientific">Pleurodeles waltl</name>
    <name type="common">Iberian ribbed newt</name>
    <dbReference type="NCBI Taxonomy" id="8319"/>
    <lineage>
        <taxon>Eukaryota</taxon>
        <taxon>Metazoa</taxon>
        <taxon>Chordata</taxon>
        <taxon>Craniata</taxon>
        <taxon>Vertebrata</taxon>
        <taxon>Euteleostomi</taxon>
        <taxon>Amphibia</taxon>
        <taxon>Batrachia</taxon>
        <taxon>Caudata</taxon>
        <taxon>Salamandroidea</taxon>
        <taxon>Salamandridae</taxon>
        <taxon>Pleurodelinae</taxon>
        <taxon>Pleurodeles</taxon>
    </lineage>
</organism>